<organism evidence="1 2">
    <name type="scientific">Pseudomonas brassicacearum</name>
    <dbReference type="NCBI Taxonomy" id="930166"/>
    <lineage>
        <taxon>Bacteria</taxon>
        <taxon>Pseudomonadati</taxon>
        <taxon>Pseudomonadota</taxon>
        <taxon>Gammaproteobacteria</taxon>
        <taxon>Pseudomonadales</taxon>
        <taxon>Pseudomonadaceae</taxon>
        <taxon>Pseudomonas</taxon>
    </lineage>
</organism>
<proteinExistence type="predicted"/>
<dbReference type="EMBL" id="MOBO01000042">
    <property type="protein sequence ID" value="RON29877.1"/>
    <property type="molecule type" value="Genomic_DNA"/>
</dbReference>
<evidence type="ECO:0000313" key="1">
    <source>
        <dbReference type="EMBL" id="RON29877.1"/>
    </source>
</evidence>
<gene>
    <name evidence="1" type="ORF">BK664_31300</name>
</gene>
<dbReference type="AlphaFoldDB" id="A0A423IWV5"/>
<dbReference type="RefSeq" id="WP_123369170.1">
    <property type="nucleotide sequence ID" value="NZ_MOBO01000042.1"/>
</dbReference>
<comment type="caution">
    <text evidence="1">The sequence shown here is derived from an EMBL/GenBank/DDBJ whole genome shotgun (WGS) entry which is preliminary data.</text>
</comment>
<name>A0A423IWV5_9PSED</name>
<dbReference type="Proteomes" id="UP000286351">
    <property type="component" value="Unassembled WGS sequence"/>
</dbReference>
<accession>A0A423IWV5</accession>
<protein>
    <submittedName>
        <fullName evidence="1">Uncharacterized protein</fullName>
    </submittedName>
</protein>
<evidence type="ECO:0000313" key="2">
    <source>
        <dbReference type="Proteomes" id="UP000286351"/>
    </source>
</evidence>
<sequence>MPSVEDFRIQSHAFLIELDAATMGMMTLVSSKCVSGPEWEEATKRHHDAYELWNAFLNVSPSSTDVVTPLNTSGAD</sequence>
<reference evidence="1 2" key="1">
    <citation type="submission" date="2016-10" db="EMBL/GenBank/DDBJ databases">
        <title>Comparative genome analysis of multiple Pseudomonas spp. focuses on biocontrol and plant growth promoting traits.</title>
        <authorList>
            <person name="Tao X.-Y."/>
            <person name="Taylor C.G."/>
        </authorList>
    </citation>
    <scope>NUCLEOTIDE SEQUENCE [LARGE SCALE GENOMIC DNA]</scope>
    <source>
        <strain evidence="1 2">38D4</strain>
    </source>
</reference>